<dbReference type="Proteomes" id="UP001054252">
    <property type="component" value="Unassembled WGS sequence"/>
</dbReference>
<dbReference type="Gene3D" id="3.40.50.1820">
    <property type="entry name" value="alpha/beta hydrolase"/>
    <property type="match status" value="1"/>
</dbReference>
<dbReference type="Pfam" id="PF00450">
    <property type="entry name" value="Peptidase_S10"/>
    <property type="match status" value="1"/>
</dbReference>
<dbReference type="InterPro" id="IPR001563">
    <property type="entry name" value="Peptidase_S10"/>
</dbReference>
<feature type="chain" id="PRO_5043820301" evidence="2">
    <location>
        <begin position="30"/>
        <end position="478"/>
    </location>
</feature>
<keyword evidence="2" id="KW-0732">Signal</keyword>
<dbReference type="FunFam" id="3.40.50.1820:FF:000072">
    <property type="entry name" value="Serine carboxypeptidase-like 19"/>
    <property type="match status" value="1"/>
</dbReference>
<evidence type="ECO:0000256" key="1">
    <source>
        <dbReference type="ARBA" id="ARBA00009431"/>
    </source>
</evidence>
<dbReference type="FunFam" id="3.40.50.12670:FF:000002">
    <property type="entry name" value="Carboxypeptidase"/>
    <property type="match status" value="1"/>
</dbReference>
<proteinExistence type="inferred from homology"/>
<dbReference type="PANTHER" id="PTHR11802:SF400">
    <property type="entry name" value="SERINE CARBOXYPEPTIDASE-LIKE PROTEIN"/>
    <property type="match status" value="1"/>
</dbReference>
<dbReference type="PRINTS" id="PR00724">
    <property type="entry name" value="CRBOXYPTASEC"/>
</dbReference>
<dbReference type="GO" id="GO:0016747">
    <property type="term" value="F:acyltransferase activity, transferring groups other than amino-acyl groups"/>
    <property type="evidence" value="ECO:0007669"/>
    <property type="project" value="TreeGrafter"/>
</dbReference>
<organism evidence="3 4">
    <name type="scientific">Rubroshorea leprosula</name>
    <dbReference type="NCBI Taxonomy" id="152421"/>
    <lineage>
        <taxon>Eukaryota</taxon>
        <taxon>Viridiplantae</taxon>
        <taxon>Streptophyta</taxon>
        <taxon>Embryophyta</taxon>
        <taxon>Tracheophyta</taxon>
        <taxon>Spermatophyta</taxon>
        <taxon>Magnoliopsida</taxon>
        <taxon>eudicotyledons</taxon>
        <taxon>Gunneridae</taxon>
        <taxon>Pentapetalae</taxon>
        <taxon>rosids</taxon>
        <taxon>malvids</taxon>
        <taxon>Malvales</taxon>
        <taxon>Dipterocarpaceae</taxon>
        <taxon>Rubroshorea</taxon>
    </lineage>
</organism>
<dbReference type="EMBL" id="BPVZ01000110">
    <property type="protein sequence ID" value="GKV35406.1"/>
    <property type="molecule type" value="Genomic_DNA"/>
</dbReference>
<dbReference type="GO" id="GO:0019748">
    <property type="term" value="P:secondary metabolic process"/>
    <property type="evidence" value="ECO:0007669"/>
    <property type="project" value="TreeGrafter"/>
</dbReference>
<evidence type="ECO:0000313" key="4">
    <source>
        <dbReference type="Proteomes" id="UP001054252"/>
    </source>
</evidence>
<dbReference type="GO" id="GO:0004185">
    <property type="term" value="F:serine-type carboxypeptidase activity"/>
    <property type="evidence" value="ECO:0007669"/>
    <property type="project" value="InterPro"/>
</dbReference>
<accession>A0AAV5LDR2</accession>
<protein>
    <submittedName>
        <fullName evidence="3">Uncharacterized protein</fullName>
    </submittedName>
</protein>
<keyword evidence="4" id="KW-1185">Reference proteome</keyword>
<gene>
    <name evidence="3" type="ORF">SLEP1_g43675</name>
</gene>
<comment type="caution">
    <text evidence="3">The sequence shown here is derived from an EMBL/GenBank/DDBJ whole genome shotgun (WGS) entry which is preliminary data.</text>
</comment>
<dbReference type="SUPFAM" id="SSF53474">
    <property type="entry name" value="alpha/beta-Hydrolases"/>
    <property type="match status" value="1"/>
</dbReference>
<comment type="similarity">
    <text evidence="1">Belongs to the peptidase S10 family.</text>
</comment>
<dbReference type="InterPro" id="IPR029058">
    <property type="entry name" value="AB_hydrolase_fold"/>
</dbReference>
<dbReference type="GO" id="GO:0006508">
    <property type="term" value="P:proteolysis"/>
    <property type="evidence" value="ECO:0007669"/>
    <property type="project" value="InterPro"/>
</dbReference>
<feature type="signal peptide" evidence="2">
    <location>
        <begin position="1"/>
        <end position="29"/>
    </location>
</feature>
<dbReference type="AlphaFoldDB" id="A0AAV5LDR2"/>
<dbReference type="PANTHER" id="PTHR11802">
    <property type="entry name" value="SERINE PROTEASE FAMILY S10 SERINE CARBOXYPEPTIDASE"/>
    <property type="match status" value="1"/>
</dbReference>
<evidence type="ECO:0000313" key="3">
    <source>
        <dbReference type="EMBL" id="GKV35406.1"/>
    </source>
</evidence>
<reference evidence="3 4" key="1">
    <citation type="journal article" date="2021" name="Commun. Biol.">
        <title>The genome of Shorea leprosula (Dipterocarpaceae) highlights the ecological relevance of drought in aseasonal tropical rainforests.</title>
        <authorList>
            <person name="Ng K.K.S."/>
            <person name="Kobayashi M.J."/>
            <person name="Fawcett J.A."/>
            <person name="Hatakeyama M."/>
            <person name="Paape T."/>
            <person name="Ng C.H."/>
            <person name="Ang C.C."/>
            <person name="Tnah L.H."/>
            <person name="Lee C.T."/>
            <person name="Nishiyama T."/>
            <person name="Sese J."/>
            <person name="O'Brien M.J."/>
            <person name="Copetti D."/>
            <person name="Mohd Noor M.I."/>
            <person name="Ong R.C."/>
            <person name="Putra M."/>
            <person name="Sireger I.Z."/>
            <person name="Indrioko S."/>
            <person name="Kosugi Y."/>
            <person name="Izuno A."/>
            <person name="Isagi Y."/>
            <person name="Lee S.L."/>
            <person name="Shimizu K.K."/>
        </authorList>
    </citation>
    <scope>NUCLEOTIDE SEQUENCE [LARGE SCALE GENOMIC DNA]</scope>
    <source>
        <strain evidence="3">214</strain>
    </source>
</reference>
<name>A0AAV5LDR2_9ROSI</name>
<evidence type="ECO:0000256" key="2">
    <source>
        <dbReference type="SAM" id="SignalP"/>
    </source>
</evidence>
<sequence length="478" mass="54473">MMLAKYTLSCLCLNFLLLLSFSSRHGVLAGSVVNYLPGFSGVLPFKLETGYISVNESELFYLFVPSQGRPKVDPLLIYLVGGPGCSALNAFLFQTGPVQFNTTDYTGSIPSLSLYPYTWTKSASIIFVDSPVGAGFSYSTNPEDYYISDTETVTQLHLFLREWLQEYPQFINNQFYVVTDSYAGIYAPILALDIIEGNEAGMQPFINLRGIISGSPHTFTNLEDNTKIAFYHQMALISDSLYQAAKEDCGGNYIFVLQNNTACLEDLDAIDECVEDINEMMVLAPKCNTVSPEPKDAQLRRSLRENRRKRKGGNFPLPYSKENDYYCEDFRYVLSYIWANNETVREALHVRKGTVKEWHRCNLTLIDVTYDYNVYSVVDYHKNLTERSIQVLLYTADHDVVVPHISTEAWMSGLGLTLETDWRPWYVQGQIAGYTLKYTNYGYGLTYATLKGSGHSPTEWKGEYCFNMFERWINRYPL</sequence>